<dbReference type="Gene3D" id="1.25.40.10">
    <property type="entry name" value="Tetratricopeptide repeat domain"/>
    <property type="match status" value="2"/>
</dbReference>
<dbReference type="Pfam" id="PF13424">
    <property type="entry name" value="TPR_12"/>
    <property type="match status" value="1"/>
</dbReference>
<feature type="repeat" description="TPR" evidence="3">
    <location>
        <begin position="34"/>
        <end position="67"/>
    </location>
</feature>
<feature type="repeat" description="TPR" evidence="3">
    <location>
        <begin position="68"/>
        <end position="101"/>
    </location>
</feature>
<dbReference type="SMART" id="SM00028">
    <property type="entry name" value="TPR"/>
    <property type="match status" value="6"/>
</dbReference>
<dbReference type="SUPFAM" id="SSF48452">
    <property type="entry name" value="TPR-like"/>
    <property type="match status" value="1"/>
</dbReference>
<dbReference type="PROSITE" id="PS50293">
    <property type="entry name" value="TPR_REGION"/>
    <property type="match status" value="1"/>
</dbReference>
<dbReference type="RefSeq" id="WP_110250888.1">
    <property type="nucleotide sequence ID" value="NZ_QJJR01000004.1"/>
</dbReference>
<name>A0A2V3WEL0_9BACI</name>
<dbReference type="PROSITE" id="PS50005">
    <property type="entry name" value="TPR"/>
    <property type="match status" value="6"/>
</dbReference>
<dbReference type="Pfam" id="PF13432">
    <property type="entry name" value="TPR_16"/>
    <property type="match status" value="1"/>
</dbReference>
<protein>
    <submittedName>
        <fullName evidence="4">Tetratricopeptide repeat protein</fullName>
    </submittedName>
</protein>
<feature type="repeat" description="TPR" evidence="3">
    <location>
        <begin position="170"/>
        <end position="203"/>
    </location>
</feature>
<dbReference type="PANTHER" id="PTHR44227">
    <property type="match status" value="1"/>
</dbReference>
<organism evidence="4 5">
    <name type="scientific">Streptohalobacillus salinus</name>
    <dbReference type="NCBI Taxonomy" id="621096"/>
    <lineage>
        <taxon>Bacteria</taxon>
        <taxon>Bacillati</taxon>
        <taxon>Bacillota</taxon>
        <taxon>Bacilli</taxon>
        <taxon>Bacillales</taxon>
        <taxon>Bacillaceae</taxon>
        <taxon>Streptohalobacillus</taxon>
    </lineage>
</organism>
<evidence type="ECO:0000313" key="4">
    <source>
        <dbReference type="EMBL" id="PXW91584.1"/>
    </source>
</evidence>
<feature type="repeat" description="TPR" evidence="3">
    <location>
        <begin position="2"/>
        <end position="33"/>
    </location>
</feature>
<keyword evidence="5" id="KW-1185">Reference proteome</keyword>
<dbReference type="InterPro" id="IPR052346">
    <property type="entry name" value="O-mannosyl-transferase_TMTC"/>
</dbReference>
<dbReference type="InterPro" id="IPR011990">
    <property type="entry name" value="TPR-like_helical_dom_sf"/>
</dbReference>
<reference evidence="4 5" key="1">
    <citation type="submission" date="2018-05" db="EMBL/GenBank/DDBJ databases">
        <title>Genomic Encyclopedia of Type Strains, Phase IV (KMG-IV): sequencing the most valuable type-strain genomes for metagenomic binning, comparative biology and taxonomic classification.</title>
        <authorList>
            <person name="Goeker M."/>
        </authorList>
    </citation>
    <scope>NUCLEOTIDE SEQUENCE [LARGE SCALE GENOMIC DNA]</scope>
    <source>
        <strain evidence="4 5">DSM 22440</strain>
    </source>
</reference>
<dbReference type="Pfam" id="PF13181">
    <property type="entry name" value="TPR_8"/>
    <property type="match status" value="1"/>
</dbReference>
<dbReference type="EMBL" id="QJJR01000004">
    <property type="protein sequence ID" value="PXW91584.1"/>
    <property type="molecule type" value="Genomic_DNA"/>
</dbReference>
<dbReference type="Proteomes" id="UP000247922">
    <property type="component" value="Unassembled WGS sequence"/>
</dbReference>
<evidence type="ECO:0000313" key="5">
    <source>
        <dbReference type="Proteomes" id="UP000247922"/>
    </source>
</evidence>
<dbReference type="AlphaFoldDB" id="A0A2V3WEL0"/>
<dbReference type="PANTHER" id="PTHR44227:SF3">
    <property type="entry name" value="PROTEIN O-MANNOSYL-TRANSFERASE TMTC4"/>
    <property type="match status" value="1"/>
</dbReference>
<dbReference type="OrthoDB" id="9769030at2"/>
<gene>
    <name evidence="4" type="ORF">DES38_10410</name>
</gene>
<evidence type="ECO:0000256" key="2">
    <source>
        <dbReference type="ARBA" id="ARBA00022803"/>
    </source>
</evidence>
<feature type="repeat" description="TPR" evidence="3">
    <location>
        <begin position="136"/>
        <end position="169"/>
    </location>
</feature>
<comment type="caution">
    <text evidence="4">The sequence shown here is derived from an EMBL/GenBank/DDBJ whole genome shotgun (WGS) entry which is preliminary data.</text>
</comment>
<keyword evidence="1" id="KW-0677">Repeat</keyword>
<feature type="repeat" description="TPR" evidence="3">
    <location>
        <begin position="102"/>
        <end position="135"/>
    </location>
</feature>
<evidence type="ECO:0000256" key="1">
    <source>
        <dbReference type="ARBA" id="ARBA00022737"/>
    </source>
</evidence>
<accession>A0A2V3WEL0</accession>
<proteinExistence type="predicted"/>
<dbReference type="InterPro" id="IPR019734">
    <property type="entry name" value="TPR_rpt"/>
</dbReference>
<sequence length="220" mass="25280">MTFIEQGIAHMKKDELEEAATAFNQAIETEPNNPAGYINFGNLLVHMKDYQRAERFFMRALVKDSNAATAYYGLGNLYFESEQYKRAIEHYQQARTLGLDEADVHFMIGLSHLNRHDSTRALPFMMRAKELAPTDQDILMQYGILLAETGEYKEALQQFQAVLNTDHFHSDARYNLALAYLYLEETDQAIKELDQTIAIDPEHVLAKQTKAQINQILDQN</sequence>
<evidence type="ECO:0000256" key="3">
    <source>
        <dbReference type="PROSITE-ProRule" id="PRU00339"/>
    </source>
</evidence>
<keyword evidence="2 3" id="KW-0802">TPR repeat</keyword>